<feature type="compositionally biased region" description="Low complexity" evidence="1">
    <location>
        <begin position="559"/>
        <end position="570"/>
    </location>
</feature>
<feature type="domain" description="Rho-GAP" evidence="2">
    <location>
        <begin position="1"/>
        <end position="102"/>
    </location>
</feature>
<dbReference type="SUPFAM" id="SSF48350">
    <property type="entry name" value="GTPase activation domain, GAP"/>
    <property type="match status" value="1"/>
</dbReference>
<dbReference type="InterPro" id="IPR000198">
    <property type="entry name" value="RhoGAP_dom"/>
</dbReference>
<name>A0A6P4EIR1_DRORH</name>
<dbReference type="OrthoDB" id="9994905at2759"/>
<dbReference type="GO" id="GO:0007165">
    <property type="term" value="P:signal transduction"/>
    <property type="evidence" value="ECO:0007669"/>
    <property type="project" value="InterPro"/>
</dbReference>
<evidence type="ECO:0000259" key="2">
    <source>
        <dbReference type="PROSITE" id="PS50238"/>
    </source>
</evidence>
<evidence type="ECO:0000313" key="3">
    <source>
        <dbReference type="RefSeq" id="XP_016978095.1"/>
    </source>
</evidence>
<feature type="compositionally biased region" description="Low complexity" evidence="1">
    <location>
        <begin position="665"/>
        <end position="678"/>
    </location>
</feature>
<proteinExistence type="predicted"/>
<organism evidence="3">
    <name type="scientific">Drosophila rhopaloa</name>
    <name type="common">Fruit fly</name>
    <dbReference type="NCBI Taxonomy" id="1041015"/>
    <lineage>
        <taxon>Eukaryota</taxon>
        <taxon>Metazoa</taxon>
        <taxon>Ecdysozoa</taxon>
        <taxon>Arthropoda</taxon>
        <taxon>Hexapoda</taxon>
        <taxon>Insecta</taxon>
        <taxon>Pterygota</taxon>
        <taxon>Neoptera</taxon>
        <taxon>Endopterygota</taxon>
        <taxon>Diptera</taxon>
        <taxon>Brachycera</taxon>
        <taxon>Muscomorpha</taxon>
        <taxon>Ephydroidea</taxon>
        <taxon>Drosophilidae</taxon>
        <taxon>Drosophila</taxon>
        <taxon>Sophophora</taxon>
    </lineage>
</organism>
<feature type="compositionally biased region" description="Acidic residues" evidence="1">
    <location>
        <begin position="243"/>
        <end position="260"/>
    </location>
</feature>
<dbReference type="GO" id="GO:0005096">
    <property type="term" value="F:GTPase activator activity"/>
    <property type="evidence" value="ECO:0007669"/>
    <property type="project" value="TreeGrafter"/>
</dbReference>
<accession>A0A6P4EIR1</accession>
<dbReference type="InterPro" id="IPR008936">
    <property type="entry name" value="Rho_GTPase_activation_prot"/>
</dbReference>
<feature type="compositionally biased region" description="Acidic residues" evidence="1">
    <location>
        <begin position="308"/>
        <end position="319"/>
    </location>
</feature>
<sequence>MDRRFRPRPSITKQSWKRLFGSLPKYTQHLLVLLFGTFRVIASNAAHASTGMTSEALGVSVAPSFFQSCVSDGKTARMEDVLKFKVSTKIMQNIIDKFATHDIFGRDNYEYYARVTGRILKVQDEWICSFQYPPPPRGKLAQQKYALQHSLEAEKTWLQCQCERWGLLAQEESRSTPALLTSSSSALENSVLSLGVSPEHSFIESCARLSVSLEGPGIFAMTSSPLPAKRNGNGNGNGNATDYDYDDYADDDEDNDELDGVQDFGAELEISSIAPPQGSRGIYRHKQRSQQPHHYQQQRQVQPPQPDYADDDDEDEDEMTFVKRRYRQNKKKPVPPSSSHHQRRLRTGTKSLDGGGERRAGSVSGAAGSVLAPSGPTAGDPTPPKLKQRTCSRCNRGIRHSSSCSSNSAGATGSNCAGGGSGGSGGGNGGGAEGGMTMEELRAVNRYAESTKSLSYLPQVHERQTARMRTRSEWFLGPRDAVVTLQLPADTCSNCCLAAAAGYLGGGSTRDMRQAQTEGERNQAALLYHFYRRQQQQQQQQEQEQHFDDMMDTEDSYGQQKEQQQQQQQQIHSKGLLRPPPMQHQQQQQQRRLLLDVNSVGNIRLSNSAESIQYAARRPVASLGLNSGLGGVTTTTHNPTTRRLLINVPRQYRSSLRRNKEKQIGGNSQSNSSNSLGSDQLTGNPVAAGGSAVGVSVLNKPLLMVGLLPGAEQPPSVRNSIAECGISTPDAMDVGVECSTTLSFKPPRL</sequence>
<feature type="region of interest" description="Disordered" evidence="1">
    <location>
        <begin position="623"/>
        <end position="683"/>
    </location>
</feature>
<feature type="region of interest" description="Disordered" evidence="1">
    <location>
        <begin position="223"/>
        <end position="421"/>
    </location>
</feature>
<reference evidence="3" key="1">
    <citation type="submission" date="2025-08" db="UniProtKB">
        <authorList>
            <consortium name="RefSeq"/>
        </authorList>
    </citation>
    <scope>IDENTIFICATION</scope>
</reference>
<feature type="region of interest" description="Disordered" evidence="1">
    <location>
        <begin position="533"/>
        <end position="591"/>
    </location>
</feature>
<protein>
    <submittedName>
        <fullName evidence="3">Uncharacterized protein LOC108043798 isoform X2</fullName>
    </submittedName>
</protein>
<dbReference type="AlphaFoldDB" id="A0A6P4EIR1"/>
<gene>
    <name evidence="3" type="primary">LOC108043798</name>
</gene>
<feature type="compositionally biased region" description="Low complexity" evidence="1">
    <location>
        <begin position="289"/>
        <end position="302"/>
    </location>
</feature>
<dbReference type="PANTHER" id="PTHR23179">
    <property type="entry name" value="T-CELL ACTIVATION RHO GTPASE ACTIVATING PROTEIN-RELATED"/>
    <property type="match status" value="1"/>
</dbReference>
<dbReference type="PROSITE" id="PS50238">
    <property type="entry name" value="RHOGAP"/>
    <property type="match status" value="1"/>
</dbReference>
<feature type="compositionally biased region" description="Basic residues" evidence="1">
    <location>
        <begin position="322"/>
        <end position="333"/>
    </location>
</feature>
<evidence type="ECO:0000256" key="1">
    <source>
        <dbReference type="SAM" id="MobiDB-lite"/>
    </source>
</evidence>
<dbReference type="Gene3D" id="1.10.555.10">
    <property type="entry name" value="Rho GTPase activation protein"/>
    <property type="match status" value="1"/>
</dbReference>
<dbReference type="RefSeq" id="XP_016978095.1">
    <property type="nucleotide sequence ID" value="XM_017122606.1"/>
</dbReference>
<feature type="compositionally biased region" description="Low complexity" evidence="1">
    <location>
        <begin position="401"/>
        <end position="415"/>
    </location>
</feature>
<dbReference type="PANTHER" id="PTHR23179:SF27">
    <property type="entry name" value="RHO GTPASE ACTIVATING PROTEIN AT 71E, ISOFORM D"/>
    <property type="match status" value="1"/>
</dbReference>